<dbReference type="GO" id="GO:0034472">
    <property type="term" value="P:snRNA 3'-end processing"/>
    <property type="evidence" value="ECO:0007669"/>
    <property type="project" value="TreeGrafter"/>
</dbReference>
<feature type="region of interest" description="Disordered" evidence="1">
    <location>
        <begin position="256"/>
        <end position="275"/>
    </location>
</feature>
<gene>
    <name evidence="3" type="ORF">MSPICULIGERA_LOCUS15558</name>
</gene>
<dbReference type="InterPro" id="IPR039841">
    <property type="entry name" value="INTS14"/>
</dbReference>
<feature type="domain" description="Integrator complex subunit 14 C-terminal" evidence="2">
    <location>
        <begin position="368"/>
        <end position="434"/>
    </location>
</feature>
<sequence length="462" mass="51591">MGFIFVVDTSLTMGLQLDGQPSCSVEDSRYGVASRIACGLIQRAKKMVPEPRISLYRSGDKVEKLTTEVESAAAAQKMLTNGVRLFGESHTGALLDRLATDLSPTPDDHIIVLTDATSYDGDVNFFAPCECRFVIVNTTKNGMDPTQIEELEEVSAESCGYEVGEDYEDYYHLFYMSHDTSEESIVDAVAEEMFVVPVYSLSIGNLTATITTSPPIWEDRPFEIEAIGFCKSTNLQNIPVASNHFVLLENKRREIDVPMEEEENSQSGDSDRSRRGGQHILQLVAEAMKAEGMTATVRFGSGRFGILSTYSEASSGLLLSLLPAPALLPAYVPNFNVLTVIPHQNDQYEDLVVKECDEPASHLANLHSWINSSGIQNDLGKILRYFRKLPDRVDQFYLELNRVRFYAAVIGCQQILQELAKMMREESVQLNEQVRRHTQHVLPFLDLDITQGNPIKDIPILH</sequence>
<keyword evidence="4" id="KW-1185">Reference proteome</keyword>
<accession>A0AA36CY79</accession>
<reference evidence="3" key="1">
    <citation type="submission" date="2023-06" db="EMBL/GenBank/DDBJ databases">
        <authorList>
            <person name="Delattre M."/>
        </authorList>
    </citation>
    <scope>NUCLEOTIDE SEQUENCE</scope>
    <source>
        <strain evidence="3">AF72</strain>
    </source>
</reference>
<dbReference type="SUPFAM" id="SSF53300">
    <property type="entry name" value="vWA-like"/>
    <property type="match status" value="1"/>
</dbReference>
<dbReference type="PANTHER" id="PTHR13532:SF3">
    <property type="entry name" value="INTEGRATOR COMPLEX SUBUNIT 14"/>
    <property type="match status" value="1"/>
</dbReference>
<organism evidence="3 4">
    <name type="scientific">Mesorhabditis spiculigera</name>
    <dbReference type="NCBI Taxonomy" id="96644"/>
    <lineage>
        <taxon>Eukaryota</taxon>
        <taxon>Metazoa</taxon>
        <taxon>Ecdysozoa</taxon>
        <taxon>Nematoda</taxon>
        <taxon>Chromadorea</taxon>
        <taxon>Rhabditida</taxon>
        <taxon>Rhabditina</taxon>
        <taxon>Rhabditomorpha</taxon>
        <taxon>Rhabditoidea</taxon>
        <taxon>Rhabditidae</taxon>
        <taxon>Mesorhabditinae</taxon>
        <taxon>Mesorhabditis</taxon>
    </lineage>
</organism>
<evidence type="ECO:0000256" key="1">
    <source>
        <dbReference type="SAM" id="MobiDB-lite"/>
    </source>
</evidence>
<proteinExistence type="predicted"/>
<dbReference type="EMBL" id="CATQJA010002650">
    <property type="protein sequence ID" value="CAJ0577280.1"/>
    <property type="molecule type" value="Genomic_DNA"/>
</dbReference>
<dbReference type="Proteomes" id="UP001177023">
    <property type="component" value="Unassembled WGS sequence"/>
</dbReference>
<dbReference type="InterPro" id="IPR036465">
    <property type="entry name" value="vWFA_dom_sf"/>
</dbReference>
<evidence type="ECO:0000313" key="3">
    <source>
        <dbReference type="EMBL" id="CAJ0577280.1"/>
    </source>
</evidence>
<dbReference type="Pfam" id="PF20504">
    <property type="entry name" value="IntS14_C"/>
    <property type="match status" value="1"/>
</dbReference>
<dbReference type="PANTHER" id="PTHR13532">
    <property type="match status" value="1"/>
</dbReference>
<protein>
    <recommendedName>
        <fullName evidence="2">Integrator complex subunit 14 C-terminal domain-containing protein</fullName>
    </recommendedName>
</protein>
<dbReference type="AlphaFoldDB" id="A0AA36CY79"/>
<evidence type="ECO:0000313" key="4">
    <source>
        <dbReference type="Proteomes" id="UP001177023"/>
    </source>
</evidence>
<dbReference type="GO" id="GO:0032039">
    <property type="term" value="C:integrator complex"/>
    <property type="evidence" value="ECO:0007669"/>
    <property type="project" value="InterPro"/>
</dbReference>
<evidence type="ECO:0000259" key="2">
    <source>
        <dbReference type="Pfam" id="PF20504"/>
    </source>
</evidence>
<feature type="non-terminal residue" evidence="3">
    <location>
        <position position="462"/>
    </location>
</feature>
<name>A0AA36CY79_9BILA</name>
<comment type="caution">
    <text evidence="3">The sequence shown here is derived from an EMBL/GenBank/DDBJ whole genome shotgun (WGS) entry which is preliminary data.</text>
</comment>
<dbReference type="InterPro" id="IPR046471">
    <property type="entry name" value="IntS14_C"/>
</dbReference>